<proteinExistence type="predicted"/>
<keyword evidence="1" id="KW-0614">Plasmid</keyword>
<gene>
    <name evidence="1" type="ORF">EOK75_14140</name>
</gene>
<dbReference type="OrthoDB" id="7860386at2"/>
<keyword evidence="2" id="KW-1185">Reference proteome</keyword>
<dbReference type="RefSeq" id="WP_137194747.1">
    <property type="nucleotide sequence ID" value="NZ_CP039965.1"/>
</dbReference>
<reference evidence="1 2" key="1">
    <citation type="submission" date="2019-05" db="EMBL/GenBank/DDBJ databases">
        <title>Pseudorhodobacter turbinis sp. nov., isolated from the gut of the Korean turban shell.</title>
        <authorList>
            <person name="Jeong Y.-S."/>
            <person name="Kang W.-R."/>
            <person name="Bae J.-W."/>
        </authorList>
    </citation>
    <scope>NUCLEOTIDE SEQUENCE [LARGE SCALE GENOMIC DNA]</scope>
    <source>
        <strain evidence="1 2">S12M18</strain>
        <plasmid evidence="1 2">unnamed1</plasmid>
    </source>
</reference>
<dbReference type="KEGG" id="pseb:EOK75_14140"/>
<evidence type="ECO:0000313" key="1">
    <source>
        <dbReference type="EMBL" id="QCO56937.1"/>
    </source>
</evidence>
<geneLocation type="plasmid" evidence="1 2">
    <name>unnamed1</name>
</geneLocation>
<sequence>MLKIALIVLTMGEAGTLHIAFTQADTMEGCKARAEVVSGILTDAGTKIEAVRCGDTDFTFTPYGHDHADADRRWQYHVTVQGDAIEDGFKLRPVEAGNCKAESDAGEYCAVSAQAPTTE</sequence>
<dbReference type="AlphaFoldDB" id="A0A4P8EIY9"/>
<protein>
    <submittedName>
        <fullName evidence="1">Uncharacterized protein</fullName>
    </submittedName>
</protein>
<name>A0A4P8EIY9_9RHOB</name>
<dbReference type="EMBL" id="CP039965">
    <property type="protein sequence ID" value="QCO56937.1"/>
    <property type="molecule type" value="Genomic_DNA"/>
</dbReference>
<organism evidence="1 2">
    <name type="scientific">Pseudorhodobacter turbinis</name>
    <dbReference type="NCBI Taxonomy" id="2500533"/>
    <lineage>
        <taxon>Bacteria</taxon>
        <taxon>Pseudomonadati</taxon>
        <taxon>Pseudomonadota</taxon>
        <taxon>Alphaproteobacteria</taxon>
        <taxon>Rhodobacterales</taxon>
        <taxon>Paracoccaceae</taxon>
        <taxon>Pseudorhodobacter</taxon>
    </lineage>
</organism>
<evidence type="ECO:0000313" key="2">
    <source>
        <dbReference type="Proteomes" id="UP000298631"/>
    </source>
</evidence>
<dbReference type="Proteomes" id="UP000298631">
    <property type="component" value="Plasmid unnamed1"/>
</dbReference>
<accession>A0A4P8EIY9</accession>